<dbReference type="Proteomes" id="UP000018948">
    <property type="component" value="Unassembled WGS sequence"/>
</dbReference>
<dbReference type="SUPFAM" id="SSF52540">
    <property type="entry name" value="P-loop containing nucleoside triphosphate hydrolases"/>
    <property type="match status" value="1"/>
</dbReference>
<evidence type="ECO:0000313" key="1">
    <source>
        <dbReference type="EMBL" id="ETP49360.1"/>
    </source>
</evidence>
<comment type="caution">
    <text evidence="1">The sequence shown here is derived from an EMBL/GenBank/DDBJ whole genome shotgun (WGS) entry which is preliminary data.</text>
</comment>
<dbReference type="InterPro" id="IPR027417">
    <property type="entry name" value="P-loop_NTPase"/>
</dbReference>
<protein>
    <submittedName>
        <fullName evidence="1">Uncharacterized protein</fullName>
    </submittedName>
</protein>
<organism evidence="1 2">
    <name type="scientific">Phytophthora nicotianae P10297</name>
    <dbReference type="NCBI Taxonomy" id="1317064"/>
    <lineage>
        <taxon>Eukaryota</taxon>
        <taxon>Sar</taxon>
        <taxon>Stramenopiles</taxon>
        <taxon>Oomycota</taxon>
        <taxon>Peronosporomycetes</taxon>
        <taxon>Peronosporales</taxon>
        <taxon>Peronosporaceae</taxon>
        <taxon>Phytophthora</taxon>
    </lineage>
</organism>
<dbReference type="EMBL" id="ANIY01001105">
    <property type="protein sequence ID" value="ETP49360.1"/>
    <property type="molecule type" value="Genomic_DNA"/>
</dbReference>
<name>W2ZQS1_PHYNI</name>
<dbReference type="OrthoDB" id="117446at2759"/>
<sequence length="146" mass="16261">MVHEAYDVIFDRVMEHVQNCLESKCAGRVIMTGNPGIGKSRFLLYCAFQLIKSHSAVVKSLPPFELVLNCDELFFLYEPDSPTTWNGGVGTQEDEIHRVLQMVPCNDSFRDASCLTFVFDCVGELLIDKAEGDDLVKLSALAVTQP</sequence>
<evidence type="ECO:0000313" key="2">
    <source>
        <dbReference type="Proteomes" id="UP000018948"/>
    </source>
</evidence>
<proteinExistence type="predicted"/>
<reference evidence="1 2" key="1">
    <citation type="submission" date="2013-11" db="EMBL/GenBank/DDBJ databases">
        <title>The Genome Sequence of Phytophthora parasitica P10297.</title>
        <authorList>
            <consortium name="The Broad Institute Genomics Platform"/>
            <person name="Russ C."/>
            <person name="Tyler B."/>
            <person name="Panabieres F."/>
            <person name="Shan W."/>
            <person name="Tripathy S."/>
            <person name="Grunwald N."/>
            <person name="Machado M."/>
            <person name="Johnson C.S."/>
            <person name="Walker B."/>
            <person name="Young S.K."/>
            <person name="Zeng Q."/>
            <person name="Gargeya S."/>
            <person name="Fitzgerald M."/>
            <person name="Haas B."/>
            <person name="Abouelleil A."/>
            <person name="Allen A.W."/>
            <person name="Alvarado L."/>
            <person name="Arachchi H.M."/>
            <person name="Berlin A.M."/>
            <person name="Chapman S.B."/>
            <person name="Gainer-Dewar J."/>
            <person name="Goldberg J."/>
            <person name="Griggs A."/>
            <person name="Gujja S."/>
            <person name="Hansen M."/>
            <person name="Howarth C."/>
            <person name="Imamovic A."/>
            <person name="Ireland A."/>
            <person name="Larimer J."/>
            <person name="McCowan C."/>
            <person name="Murphy C."/>
            <person name="Pearson M."/>
            <person name="Poon T.W."/>
            <person name="Priest M."/>
            <person name="Roberts A."/>
            <person name="Saif S."/>
            <person name="Shea T."/>
            <person name="Sisk P."/>
            <person name="Sykes S."/>
            <person name="Wortman J."/>
            <person name="Nusbaum C."/>
            <person name="Birren B."/>
        </authorList>
    </citation>
    <scope>NUCLEOTIDE SEQUENCE [LARGE SCALE GENOMIC DNA]</scope>
    <source>
        <strain evidence="1 2">P10297</strain>
    </source>
</reference>
<gene>
    <name evidence="1" type="ORF">F442_05113</name>
</gene>
<accession>W2ZQS1</accession>
<dbReference type="AlphaFoldDB" id="W2ZQS1"/>